<sequence>MAFGSNHSYTARRLVLYAILWCISVVVLALSASRIHYTRNSFHFYERIVAEILVASVLTIIWVPIAMFLLMAVRAAGAVSGANRNPSRHPHWPHEQFGGWILWLMWLVGAAIITNEFPTKLSRGFGTHGHLLTALVALTWVAFAILTIIGVLAWMHHASTRGPGSGSTMGRGGNMTNASGGHNAPIMTGTV</sequence>
<feature type="transmembrane region" description="Helical" evidence="2">
    <location>
        <begin position="129"/>
        <end position="155"/>
    </location>
</feature>
<keyword evidence="2" id="KW-0472">Membrane</keyword>
<organism evidence="3 4">
    <name type="scientific">Exidia glandulosa HHB12029</name>
    <dbReference type="NCBI Taxonomy" id="1314781"/>
    <lineage>
        <taxon>Eukaryota</taxon>
        <taxon>Fungi</taxon>
        <taxon>Dikarya</taxon>
        <taxon>Basidiomycota</taxon>
        <taxon>Agaricomycotina</taxon>
        <taxon>Agaricomycetes</taxon>
        <taxon>Auriculariales</taxon>
        <taxon>Exidiaceae</taxon>
        <taxon>Exidia</taxon>
    </lineage>
</organism>
<protein>
    <recommendedName>
        <fullName evidence="5">MARVEL domain-containing protein</fullName>
    </recommendedName>
</protein>
<feature type="region of interest" description="Disordered" evidence="1">
    <location>
        <begin position="161"/>
        <end position="191"/>
    </location>
</feature>
<accession>A0A165I419</accession>
<feature type="transmembrane region" description="Helical" evidence="2">
    <location>
        <begin position="52"/>
        <end position="77"/>
    </location>
</feature>
<feature type="transmembrane region" description="Helical" evidence="2">
    <location>
        <begin position="97"/>
        <end position="117"/>
    </location>
</feature>
<evidence type="ECO:0000313" key="3">
    <source>
        <dbReference type="EMBL" id="KZV92864.1"/>
    </source>
</evidence>
<feature type="compositionally biased region" description="Gly residues" evidence="1">
    <location>
        <begin position="163"/>
        <end position="173"/>
    </location>
</feature>
<evidence type="ECO:0000256" key="2">
    <source>
        <dbReference type="SAM" id="Phobius"/>
    </source>
</evidence>
<keyword evidence="2" id="KW-0812">Transmembrane</keyword>
<keyword evidence="2" id="KW-1133">Transmembrane helix</keyword>
<evidence type="ECO:0000256" key="1">
    <source>
        <dbReference type="SAM" id="MobiDB-lite"/>
    </source>
</evidence>
<dbReference type="Proteomes" id="UP000077266">
    <property type="component" value="Unassembled WGS sequence"/>
</dbReference>
<dbReference type="InParanoid" id="A0A165I419"/>
<evidence type="ECO:0000313" key="4">
    <source>
        <dbReference type="Proteomes" id="UP000077266"/>
    </source>
</evidence>
<reference evidence="3 4" key="1">
    <citation type="journal article" date="2016" name="Mol. Biol. Evol.">
        <title>Comparative Genomics of Early-Diverging Mushroom-Forming Fungi Provides Insights into the Origins of Lignocellulose Decay Capabilities.</title>
        <authorList>
            <person name="Nagy L.G."/>
            <person name="Riley R."/>
            <person name="Tritt A."/>
            <person name="Adam C."/>
            <person name="Daum C."/>
            <person name="Floudas D."/>
            <person name="Sun H."/>
            <person name="Yadav J.S."/>
            <person name="Pangilinan J."/>
            <person name="Larsson K.H."/>
            <person name="Matsuura K."/>
            <person name="Barry K."/>
            <person name="Labutti K."/>
            <person name="Kuo R."/>
            <person name="Ohm R.A."/>
            <person name="Bhattacharya S.S."/>
            <person name="Shirouzu T."/>
            <person name="Yoshinaga Y."/>
            <person name="Martin F.M."/>
            <person name="Grigoriev I.V."/>
            <person name="Hibbett D.S."/>
        </authorList>
    </citation>
    <scope>NUCLEOTIDE SEQUENCE [LARGE SCALE GENOMIC DNA]</scope>
    <source>
        <strain evidence="3 4">HHB12029</strain>
    </source>
</reference>
<feature type="transmembrane region" description="Helical" evidence="2">
    <location>
        <begin position="14"/>
        <end position="32"/>
    </location>
</feature>
<dbReference type="AlphaFoldDB" id="A0A165I419"/>
<dbReference type="OrthoDB" id="3227739at2759"/>
<dbReference type="EMBL" id="KV426000">
    <property type="protein sequence ID" value="KZV92864.1"/>
    <property type="molecule type" value="Genomic_DNA"/>
</dbReference>
<name>A0A165I419_EXIGL</name>
<gene>
    <name evidence="3" type="ORF">EXIGLDRAFT_717834</name>
</gene>
<proteinExistence type="predicted"/>
<evidence type="ECO:0008006" key="5">
    <source>
        <dbReference type="Google" id="ProtNLM"/>
    </source>
</evidence>
<dbReference type="STRING" id="1314781.A0A165I419"/>
<keyword evidence="4" id="KW-1185">Reference proteome</keyword>